<dbReference type="AlphaFoldDB" id="A0A381XQV8"/>
<dbReference type="InterPro" id="IPR036249">
    <property type="entry name" value="Thioredoxin-like_sf"/>
</dbReference>
<dbReference type="GO" id="GO:0016491">
    <property type="term" value="F:oxidoreductase activity"/>
    <property type="evidence" value="ECO:0007669"/>
    <property type="project" value="InterPro"/>
</dbReference>
<feature type="domain" description="Alkyl hydroperoxide reductase subunit C/ Thiol specific antioxidant" evidence="1">
    <location>
        <begin position="2"/>
        <end position="80"/>
    </location>
</feature>
<sequence>MKYFDAADIAVYALSYDEADALRDFRDAHGITYTLLSDPDSDVIRSFGILNTLIDTTDHPWYGIPYPGTYVVNPEGTITHKFFDNNLAVRAGPEQLLRAAQGQPMLESKANETAPDAIQVSVALDGNTLASTVQKDLVVSFSVPAGRHVYAEPAPRGSMAVDVVLDENKRLVQRRLVRPTSAPHTLAGTSESFQVHDGVFELRLPLTVNGGFGGGSTEISVSGEVRWQSCDNEVCDIPAGQRFEL</sequence>
<dbReference type="InterPro" id="IPR000866">
    <property type="entry name" value="AhpC/TSA"/>
</dbReference>
<evidence type="ECO:0000259" key="1">
    <source>
        <dbReference type="Pfam" id="PF00578"/>
    </source>
</evidence>
<dbReference type="SUPFAM" id="SSF52833">
    <property type="entry name" value="Thioredoxin-like"/>
    <property type="match status" value="1"/>
</dbReference>
<proteinExistence type="predicted"/>
<organism evidence="2">
    <name type="scientific">marine metagenome</name>
    <dbReference type="NCBI Taxonomy" id="408172"/>
    <lineage>
        <taxon>unclassified sequences</taxon>
        <taxon>metagenomes</taxon>
        <taxon>ecological metagenomes</taxon>
    </lineage>
</organism>
<dbReference type="GO" id="GO:0016209">
    <property type="term" value="F:antioxidant activity"/>
    <property type="evidence" value="ECO:0007669"/>
    <property type="project" value="InterPro"/>
</dbReference>
<dbReference type="EMBL" id="UINC01015902">
    <property type="protein sequence ID" value="SVA66623.1"/>
    <property type="molecule type" value="Genomic_DNA"/>
</dbReference>
<dbReference type="Gene3D" id="3.40.30.10">
    <property type="entry name" value="Glutaredoxin"/>
    <property type="match status" value="1"/>
</dbReference>
<name>A0A381XQV8_9ZZZZ</name>
<accession>A0A381XQV8</accession>
<dbReference type="Pfam" id="PF00578">
    <property type="entry name" value="AhpC-TSA"/>
    <property type="match status" value="1"/>
</dbReference>
<reference evidence="2" key="1">
    <citation type="submission" date="2018-05" db="EMBL/GenBank/DDBJ databases">
        <authorList>
            <person name="Lanie J.A."/>
            <person name="Ng W.-L."/>
            <person name="Kazmierczak K.M."/>
            <person name="Andrzejewski T.M."/>
            <person name="Davidsen T.M."/>
            <person name="Wayne K.J."/>
            <person name="Tettelin H."/>
            <person name="Glass J.I."/>
            <person name="Rusch D."/>
            <person name="Podicherti R."/>
            <person name="Tsui H.-C.T."/>
            <person name="Winkler M.E."/>
        </authorList>
    </citation>
    <scope>NUCLEOTIDE SEQUENCE</scope>
</reference>
<feature type="non-terminal residue" evidence="2">
    <location>
        <position position="245"/>
    </location>
</feature>
<gene>
    <name evidence="2" type="ORF">METZ01_LOCUS119477</name>
</gene>
<evidence type="ECO:0000313" key="2">
    <source>
        <dbReference type="EMBL" id="SVA66623.1"/>
    </source>
</evidence>
<protein>
    <recommendedName>
        <fullName evidence="1">Alkyl hydroperoxide reductase subunit C/ Thiol specific antioxidant domain-containing protein</fullName>
    </recommendedName>
</protein>